<dbReference type="Gene3D" id="2.60.40.1120">
    <property type="entry name" value="Carboxypeptidase-like, regulatory domain"/>
    <property type="match status" value="1"/>
</dbReference>
<dbReference type="RefSeq" id="WP_066751229.1">
    <property type="nucleotide sequence ID" value="NZ_JBHUMB010000014.1"/>
</dbReference>
<dbReference type="EMBL" id="JBHUMB010000014">
    <property type="protein sequence ID" value="MFD2744221.1"/>
    <property type="molecule type" value="Genomic_DNA"/>
</dbReference>
<dbReference type="InterPro" id="IPR012910">
    <property type="entry name" value="Plug_dom"/>
</dbReference>
<evidence type="ECO:0000259" key="11">
    <source>
        <dbReference type="Pfam" id="PF00593"/>
    </source>
</evidence>
<dbReference type="Gene3D" id="2.40.170.20">
    <property type="entry name" value="TonB-dependent receptor, beta-barrel domain"/>
    <property type="match status" value="1"/>
</dbReference>
<gene>
    <name evidence="13" type="ORF">ACFSQ6_12550</name>
</gene>
<keyword evidence="6 8" id="KW-0472">Membrane</keyword>
<sequence>MKLFTLLLLLFLSLSLHAQNIVLKGKIMDSSDKFSLPGATLRLENTGRHTVSDGNGSFEFLGVPVGTYILTVQYMGYQVFKKEITASDEQQHLEILLNPIGRKLAEVHVIGDMAKGQAKGLNQQKNNINITNIISSDQVGRFPDQNIGDALKRVPGIAVQNDQGEARDLIVRGLAPELSSVTINGDRIPSAEGNNRNVQMDLIPSDMISSLEVNKTLTPDMDADAIGGSVNLVTRASPNKQRISATMSGGYAPIRERGLYNGSLIYGNRFLANKLGVVMSGTIQVQNYGSDNIEAIWSNADGRTGLSQMDIRRYDVQRIRRSFSLASDYEFDARNRIEINAIYNWRDDRENRYRTRYTNMTWNETLQSYTGRVRRQTKGGLDNSANRNTRLETQKVMNFSVRGEHLLSSSLDFDWAASYSKALEDRPNERYIQYQSPNNIQLDQDLTDPTRPLVLDNYHDYSLYTLHRLTENHNYTEEDEFGFKANIRFPINLIPQQKGRIRLGTRLRAKTKMRDNVFYRYTPIPPFSDMSTLPLIDISGNNFVPGSQYIPGSFVDRKFLGKLNLTNSDLFSEAADPSEFLAVNYHAKELIFANYFRWDQNISDRTAIIMGARMEWTKLDYTGNYVEIQEDRLEQISNKNDYLNVLPSITIKHQVTDDFIVRAAVTTGIARPNYYALAPFVNSMPEDRNIEAGNPNLRATFATNYDLMAENYFQNIGLVSAGIFYKRLKNFVYQYRDLNYTSEQFDSDFPNLPNPILDNDAGQWTFRQSRNGRAVDLYGVEIAFQRQLDFLPSKFLKGFGIYTNYTYIRSIAKGITIAEGEDRTGLSLPKTAPQMFNGSLSWENQRFLARISSNFAAAYLDAIGSSSFEDIYYDKQFFLDANATFKIKPQLRVFAEATNLTNQPLRYFQGSEERMMKLEYYRARYTLGLKFDL</sequence>
<dbReference type="InterPro" id="IPR000531">
    <property type="entry name" value="Beta-barrel_TonB"/>
</dbReference>
<dbReference type="InterPro" id="IPR039426">
    <property type="entry name" value="TonB-dep_rcpt-like"/>
</dbReference>
<evidence type="ECO:0000256" key="1">
    <source>
        <dbReference type="ARBA" id="ARBA00004571"/>
    </source>
</evidence>
<dbReference type="InterPro" id="IPR008969">
    <property type="entry name" value="CarboxyPept-like_regulatory"/>
</dbReference>
<comment type="similarity">
    <text evidence="8 9">Belongs to the TonB-dependent receptor family.</text>
</comment>
<keyword evidence="4 8" id="KW-0812">Transmembrane</keyword>
<evidence type="ECO:0000256" key="7">
    <source>
        <dbReference type="ARBA" id="ARBA00023237"/>
    </source>
</evidence>
<evidence type="ECO:0000313" key="13">
    <source>
        <dbReference type="EMBL" id="MFD2744221.1"/>
    </source>
</evidence>
<dbReference type="Gene3D" id="2.170.130.10">
    <property type="entry name" value="TonB-dependent receptor, plug domain"/>
    <property type="match status" value="1"/>
</dbReference>
<dbReference type="Pfam" id="PF13715">
    <property type="entry name" value="CarbopepD_reg_2"/>
    <property type="match status" value="1"/>
</dbReference>
<dbReference type="InterPro" id="IPR037066">
    <property type="entry name" value="Plug_dom_sf"/>
</dbReference>
<evidence type="ECO:0000256" key="4">
    <source>
        <dbReference type="ARBA" id="ARBA00022692"/>
    </source>
</evidence>
<evidence type="ECO:0000256" key="5">
    <source>
        <dbReference type="ARBA" id="ARBA00023077"/>
    </source>
</evidence>
<evidence type="ECO:0000256" key="2">
    <source>
        <dbReference type="ARBA" id="ARBA00022448"/>
    </source>
</evidence>
<protein>
    <submittedName>
        <fullName evidence="13">TonB-dependent receptor</fullName>
    </submittedName>
</protein>
<organism evidence="13 14">
    <name type="scientific">Sphingobacterium populi</name>
    <dbReference type="NCBI Taxonomy" id="1812824"/>
    <lineage>
        <taxon>Bacteria</taxon>
        <taxon>Pseudomonadati</taxon>
        <taxon>Bacteroidota</taxon>
        <taxon>Sphingobacteriia</taxon>
        <taxon>Sphingobacteriales</taxon>
        <taxon>Sphingobacteriaceae</taxon>
        <taxon>Sphingobacterium</taxon>
    </lineage>
</organism>
<evidence type="ECO:0000256" key="10">
    <source>
        <dbReference type="SAM" id="SignalP"/>
    </source>
</evidence>
<keyword evidence="14" id="KW-1185">Reference proteome</keyword>
<keyword evidence="2 8" id="KW-0813">Transport</keyword>
<dbReference type="Proteomes" id="UP001597418">
    <property type="component" value="Unassembled WGS sequence"/>
</dbReference>
<dbReference type="PROSITE" id="PS52016">
    <property type="entry name" value="TONB_DEPENDENT_REC_3"/>
    <property type="match status" value="1"/>
</dbReference>
<dbReference type="PANTHER" id="PTHR40980:SF4">
    <property type="entry name" value="TONB-DEPENDENT RECEPTOR-LIKE BETA-BARREL DOMAIN-CONTAINING PROTEIN"/>
    <property type="match status" value="1"/>
</dbReference>
<accession>A0ABW5UGH4</accession>
<keyword evidence="5 9" id="KW-0798">TonB box</keyword>
<evidence type="ECO:0000313" key="14">
    <source>
        <dbReference type="Proteomes" id="UP001597418"/>
    </source>
</evidence>
<dbReference type="SUPFAM" id="SSF49464">
    <property type="entry name" value="Carboxypeptidase regulatory domain-like"/>
    <property type="match status" value="1"/>
</dbReference>
<keyword evidence="10" id="KW-0732">Signal</keyword>
<reference evidence="14" key="1">
    <citation type="journal article" date="2019" name="Int. J. Syst. Evol. Microbiol.">
        <title>The Global Catalogue of Microorganisms (GCM) 10K type strain sequencing project: providing services to taxonomists for standard genome sequencing and annotation.</title>
        <authorList>
            <consortium name="The Broad Institute Genomics Platform"/>
            <consortium name="The Broad Institute Genome Sequencing Center for Infectious Disease"/>
            <person name="Wu L."/>
            <person name="Ma J."/>
        </authorList>
    </citation>
    <scope>NUCLEOTIDE SEQUENCE [LARGE SCALE GENOMIC DNA]</scope>
    <source>
        <strain evidence="14">KCTC 42247</strain>
    </source>
</reference>
<evidence type="ECO:0000259" key="12">
    <source>
        <dbReference type="Pfam" id="PF07715"/>
    </source>
</evidence>
<dbReference type="SUPFAM" id="SSF56935">
    <property type="entry name" value="Porins"/>
    <property type="match status" value="1"/>
</dbReference>
<name>A0ABW5UGH4_9SPHI</name>
<dbReference type="InterPro" id="IPR036942">
    <property type="entry name" value="Beta-barrel_TonB_sf"/>
</dbReference>
<evidence type="ECO:0000256" key="9">
    <source>
        <dbReference type="RuleBase" id="RU003357"/>
    </source>
</evidence>
<keyword evidence="3 8" id="KW-1134">Transmembrane beta strand</keyword>
<keyword evidence="13" id="KW-0675">Receptor</keyword>
<dbReference type="NCBIfam" id="TIGR01782">
    <property type="entry name" value="TonB-Xanth-Caul"/>
    <property type="match status" value="1"/>
</dbReference>
<feature type="domain" description="TonB-dependent receptor-like beta-barrel" evidence="11">
    <location>
        <begin position="436"/>
        <end position="900"/>
    </location>
</feature>
<keyword evidence="7 8" id="KW-0998">Cell outer membrane</keyword>
<comment type="subcellular location">
    <subcellularLocation>
        <location evidence="1 8">Cell outer membrane</location>
        <topology evidence="1 8">Multi-pass membrane protein</topology>
    </subcellularLocation>
</comment>
<dbReference type="Pfam" id="PF07715">
    <property type="entry name" value="Plug"/>
    <property type="match status" value="1"/>
</dbReference>
<dbReference type="InterPro" id="IPR010104">
    <property type="entry name" value="TonB_rcpt_bac"/>
</dbReference>
<evidence type="ECO:0000256" key="3">
    <source>
        <dbReference type="ARBA" id="ARBA00022452"/>
    </source>
</evidence>
<dbReference type="PANTHER" id="PTHR40980">
    <property type="entry name" value="PLUG DOMAIN-CONTAINING PROTEIN"/>
    <property type="match status" value="1"/>
</dbReference>
<evidence type="ECO:0000256" key="6">
    <source>
        <dbReference type="ARBA" id="ARBA00023136"/>
    </source>
</evidence>
<evidence type="ECO:0000256" key="8">
    <source>
        <dbReference type="PROSITE-ProRule" id="PRU01360"/>
    </source>
</evidence>
<feature type="signal peptide" evidence="10">
    <location>
        <begin position="1"/>
        <end position="18"/>
    </location>
</feature>
<proteinExistence type="inferred from homology"/>
<feature type="chain" id="PRO_5045104766" evidence="10">
    <location>
        <begin position="19"/>
        <end position="933"/>
    </location>
</feature>
<dbReference type="Pfam" id="PF00593">
    <property type="entry name" value="TonB_dep_Rec_b-barrel"/>
    <property type="match status" value="1"/>
</dbReference>
<feature type="domain" description="TonB-dependent receptor plug" evidence="12">
    <location>
        <begin position="129"/>
        <end position="228"/>
    </location>
</feature>
<comment type="caution">
    <text evidence="13">The sequence shown here is derived from an EMBL/GenBank/DDBJ whole genome shotgun (WGS) entry which is preliminary data.</text>
</comment>